<organism evidence="2 3">
    <name type="scientific">Symbiodinium natans</name>
    <dbReference type="NCBI Taxonomy" id="878477"/>
    <lineage>
        <taxon>Eukaryota</taxon>
        <taxon>Sar</taxon>
        <taxon>Alveolata</taxon>
        <taxon>Dinophyceae</taxon>
        <taxon>Suessiales</taxon>
        <taxon>Symbiodiniaceae</taxon>
        <taxon>Symbiodinium</taxon>
    </lineage>
</organism>
<protein>
    <submittedName>
        <fullName evidence="2">Uncharacterized protein</fullName>
    </submittedName>
</protein>
<dbReference type="EMBL" id="CAJNDS010002625">
    <property type="protein sequence ID" value="CAE7548684.1"/>
    <property type="molecule type" value="Genomic_DNA"/>
</dbReference>
<dbReference type="OrthoDB" id="10330112at2759"/>
<dbReference type="Proteomes" id="UP000604046">
    <property type="component" value="Unassembled WGS sequence"/>
</dbReference>
<feature type="region of interest" description="Disordered" evidence="1">
    <location>
        <begin position="193"/>
        <end position="230"/>
    </location>
</feature>
<accession>A0A812TYW7</accession>
<proteinExistence type="predicted"/>
<feature type="compositionally biased region" description="Basic and acidic residues" evidence="1">
    <location>
        <begin position="217"/>
        <end position="230"/>
    </location>
</feature>
<gene>
    <name evidence="2" type="ORF">SNAT2548_LOCUS30796</name>
</gene>
<dbReference type="AlphaFoldDB" id="A0A812TYW7"/>
<evidence type="ECO:0000313" key="2">
    <source>
        <dbReference type="EMBL" id="CAE7548684.1"/>
    </source>
</evidence>
<keyword evidence="3" id="KW-1185">Reference proteome</keyword>
<sequence>MSGRLQAEAHAEGQKEVITAKSACGMALRGSALPLRYVPDPSNHAQFLPELFNSAEEAKAMAEKLKAAGDDNVLDEPINMLPPVLPEGEKTLDMLGDMGQEALTALGQGNLGSVATIAGSAVEEGLSAVQEDEFPWDKVAFVFFGFALLANSAQFVYPLLEEILEDEEDDFDRLPMPMRAGARKAVSQIEEIDLKLPPKPMSDTIAEKEKLKKPKQPKPDFKEDDFKKSA</sequence>
<evidence type="ECO:0000313" key="3">
    <source>
        <dbReference type="Proteomes" id="UP000604046"/>
    </source>
</evidence>
<name>A0A812TYW7_9DINO</name>
<evidence type="ECO:0000256" key="1">
    <source>
        <dbReference type="SAM" id="MobiDB-lite"/>
    </source>
</evidence>
<reference evidence="2" key="1">
    <citation type="submission" date="2021-02" db="EMBL/GenBank/DDBJ databases">
        <authorList>
            <person name="Dougan E. K."/>
            <person name="Rhodes N."/>
            <person name="Thang M."/>
            <person name="Chan C."/>
        </authorList>
    </citation>
    <scope>NUCLEOTIDE SEQUENCE</scope>
</reference>
<comment type="caution">
    <text evidence="2">The sequence shown here is derived from an EMBL/GenBank/DDBJ whole genome shotgun (WGS) entry which is preliminary data.</text>
</comment>